<sequence length="185" mass="19516">MAAPALSTQLHASLLPPSCSGLEGEFREAESLWRKSSCLGVKYARPRVNTRCSIMVAAPGRQQGERRSRVVTNAIPVAVPFVLTLAVVGAAVVTLSKKEKLPTLLDNTRVECEECKGSGICPACNGDGFLLKTPSQEAAAKARANAKDAATRYTAGLAKKWSYCGTCSGGRGCPACDGRGWLSEK</sequence>
<feature type="domain" description="DUF7895" evidence="2">
    <location>
        <begin position="110"/>
        <end position="182"/>
    </location>
</feature>
<feature type="transmembrane region" description="Helical" evidence="1">
    <location>
        <begin position="74"/>
        <end position="95"/>
    </location>
</feature>
<keyword evidence="4" id="KW-1185">Reference proteome</keyword>
<dbReference type="Pfam" id="PF25433">
    <property type="entry name" value="DUF7895"/>
    <property type="match status" value="1"/>
</dbReference>
<evidence type="ECO:0000313" key="4">
    <source>
        <dbReference type="Proteomes" id="UP000822688"/>
    </source>
</evidence>
<keyword evidence="1" id="KW-1133">Transmembrane helix</keyword>
<dbReference type="AlphaFoldDB" id="A0A8T0GDR6"/>
<reference evidence="3 4" key="1">
    <citation type="submission" date="2020-06" db="EMBL/GenBank/DDBJ databases">
        <title>WGS assembly of Ceratodon purpureus strain R40.</title>
        <authorList>
            <person name="Carey S.B."/>
            <person name="Jenkins J."/>
            <person name="Shu S."/>
            <person name="Lovell J.T."/>
            <person name="Sreedasyam A."/>
            <person name="Maumus F."/>
            <person name="Tiley G.P."/>
            <person name="Fernandez-Pozo N."/>
            <person name="Barry K."/>
            <person name="Chen C."/>
            <person name="Wang M."/>
            <person name="Lipzen A."/>
            <person name="Daum C."/>
            <person name="Saski C.A."/>
            <person name="Payton A.C."/>
            <person name="Mcbreen J.C."/>
            <person name="Conrad R.E."/>
            <person name="Kollar L.M."/>
            <person name="Olsson S."/>
            <person name="Huttunen S."/>
            <person name="Landis J.B."/>
            <person name="Wickett N.J."/>
            <person name="Johnson M.G."/>
            <person name="Rensing S.A."/>
            <person name="Grimwood J."/>
            <person name="Schmutz J."/>
            <person name="Mcdaniel S.F."/>
        </authorList>
    </citation>
    <scope>NUCLEOTIDE SEQUENCE [LARGE SCALE GENOMIC DNA]</scope>
    <source>
        <strain evidence="3 4">R40</strain>
    </source>
</reference>
<comment type="caution">
    <text evidence="3">The sequence shown here is derived from an EMBL/GenBank/DDBJ whole genome shotgun (WGS) entry which is preliminary data.</text>
</comment>
<evidence type="ECO:0000313" key="3">
    <source>
        <dbReference type="EMBL" id="KAG0555968.1"/>
    </source>
</evidence>
<dbReference type="PANTHER" id="PTHR37230:SF1">
    <property type="entry name" value="OS06G0731300 PROTEIN"/>
    <property type="match status" value="1"/>
</dbReference>
<organism evidence="3 4">
    <name type="scientific">Ceratodon purpureus</name>
    <name type="common">Fire moss</name>
    <name type="synonym">Dicranum purpureum</name>
    <dbReference type="NCBI Taxonomy" id="3225"/>
    <lineage>
        <taxon>Eukaryota</taxon>
        <taxon>Viridiplantae</taxon>
        <taxon>Streptophyta</taxon>
        <taxon>Embryophyta</taxon>
        <taxon>Bryophyta</taxon>
        <taxon>Bryophytina</taxon>
        <taxon>Bryopsida</taxon>
        <taxon>Dicranidae</taxon>
        <taxon>Pseudoditrichales</taxon>
        <taxon>Ditrichaceae</taxon>
        <taxon>Ceratodon</taxon>
    </lineage>
</organism>
<evidence type="ECO:0000256" key="1">
    <source>
        <dbReference type="SAM" id="Phobius"/>
    </source>
</evidence>
<gene>
    <name evidence="3" type="ORF">KC19_11G016100</name>
</gene>
<dbReference type="InterPro" id="IPR057217">
    <property type="entry name" value="DUF7895"/>
</dbReference>
<accession>A0A8T0GDR6</accession>
<evidence type="ECO:0000259" key="2">
    <source>
        <dbReference type="Pfam" id="PF25433"/>
    </source>
</evidence>
<proteinExistence type="predicted"/>
<dbReference type="EMBL" id="CM026432">
    <property type="protein sequence ID" value="KAG0555968.1"/>
    <property type="molecule type" value="Genomic_DNA"/>
</dbReference>
<dbReference type="PANTHER" id="PTHR37230">
    <property type="entry name" value="OS06G0731300 PROTEIN"/>
    <property type="match status" value="1"/>
</dbReference>
<name>A0A8T0GDR6_CERPU</name>
<keyword evidence="1" id="KW-0812">Transmembrane</keyword>
<protein>
    <recommendedName>
        <fullName evidence="2">DUF7895 domain-containing protein</fullName>
    </recommendedName>
</protein>
<keyword evidence="1" id="KW-0472">Membrane</keyword>
<dbReference type="Proteomes" id="UP000822688">
    <property type="component" value="Chromosome 11"/>
</dbReference>